<evidence type="ECO:0000256" key="1">
    <source>
        <dbReference type="SAM" id="Coils"/>
    </source>
</evidence>
<gene>
    <name evidence="2" type="ORF">Slati_0335000</name>
</gene>
<evidence type="ECO:0000313" key="2">
    <source>
        <dbReference type="EMBL" id="KAL0464474.1"/>
    </source>
</evidence>
<organism evidence="2">
    <name type="scientific">Sesamum latifolium</name>
    <dbReference type="NCBI Taxonomy" id="2727402"/>
    <lineage>
        <taxon>Eukaryota</taxon>
        <taxon>Viridiplantae</taxon>
        <taxon>Streptophyta</taxon>
        <taxon>Embryophyta</taxon>
        <taxon>Tracheophyta</taxon>
        <taxon>Spermatophyta</taxon>
        <taxon>Magnoliopsida</taxon>
        <taxon>eudicotyledons</taxon>
        <taxon>Gunneridae</taxon>
        <taxon>Pentapetalae</taxon>
        <taxon>asterids</taxon>
        <taxon>lamiids</taxon>
        <taxon>Lamiales</taxon>
        <taxon>Pedaliaceae</taxon>
        <taxon>Sesamum</taxon>
    </lineage>
</organism>
<sequence length="309" mass="34364">MVLLVEKLGKALKFGSRLEDHHLNSEALWASLSGFKSKVSGFVNQVLFERDNPGRKFLSLTGFKECFEMIDVGNRAFAKLVVEIDYPMSRWGVRANEEYLNYTLILLDLLNSINSSVSHLSQAKISISHALNLIRNSPTAKNLKKIPGKSSGKDFRFEGPVRMAEFRPVCEKELVVLQALMVSKKIAFLALGLVLSGCSGDAKPYMEVRKIGGGFDDDPLIKVLDSRFCHEVTEIQQGTMEEVEEVNSATERLSAAISAGRHSEAVEELKTKLETLENSIQGIQKQANKLFSEVLAARNKLLDNFRLTG</sequence>
<reference evidence="2" key="1">
    <citation type="submission" date="2020-06" db="EMBL/GenBank/DDBJ databases">
        <authorList>
            <person name="Li T."/>
            <person name="Hu X."/>
            <person name="Zhang T."/>
            <person name="Song X."/>
            <person name="Zhang H."/>
            <person name="Dai N."/>
            <person name="Sheng W."/>
            <person name="Hou X."/>
            <person name="Wei L."/>
        </authorList>
    </citation>
    <scope>NUCLEOTIDE SEQUENCE</scope>
    <source>
        <strain evidence="2">KEN1</strain>
        <tissue evidence="2">Leaf</tissue>
    </source>
</reference>
<feature type="coiled-coil region" evidence="1">
    <location>
        <begin position="259"/>
        <end position="293"/>
    </location>
</feature>
<proteinExistence type="predicted"/>
<accession>A0AAW2YFQ5</accession>
<keyword evidence="1" id="KW-0175">Coiled coil</keyword>
<dbReference type="InterPro" id="IPR004320">
    <property type="entry name" value="BPS1_pln"/>
</dbReference>
<reference evidence="2" key="2">
    <citation type="journal article" date="2024" name="Plant">
        <title>Genomic evolution and insights into agronomic trait innovations of Sesamum species.</title>
        <authorList>
            <person name="Miao H."/>
            <person name="Wang L."/>
            <person name="Qu L."/>
            <person name="Liu H."/>
            <person name="Sun Y."/>
            <person name="Le M."/>
            <person name="Wang Q."/>
            <person name="Wei S."/>
            <person name="Zheng Y."/>
            <person name="Lin W."/>
            <person name="Duan Y."/>
            <person name="Cao H."/>
            <person name="Xiong S."/>
            <person name="Wang X."/>
            <person name="Wei L."/>
            <person name="Li C."/>
            <person name="Ma Q."/>
            <person name="Ju M."/>
            <person name="Zhao R."/>
            <person name="Li G."/>
            <person name="Mu C."/>
            <person name="Tian Q."/>
            <person name="Mei H."/>
            <person name="Zhang T."/>
            <person name="Gao T."/>
            <person name="Zhang H."/>
        </authorList>
    </citation>
    <scope>NUCLEOTIDE SEQUENCE</scope>
    <source>
        <strain evidence="2">KEN1</strain>
    </source>
</reference>
<comment type="caution">
    <text evidence="2">The sequence shown here is derived from an EMBL/GenBank/DDBJ whole genome shotgun (WGS) entry which is preliminary data.</text>
</comment>
<protein>
    <submittedName>
        <fullName evidence="2">Uncharacterized protein</fullName>
    </submittedName>
</protein>
<dbReference type="GO" id="GO:0048367">
    <property type="term" value="P:shoot system development"/>
    <property type="evidence" value="ECO:0007669"/>
    <property type="project" value="InterPro"/>
</dbReference>
<dbReference type="PANTHER" id="PTHR31509">
    <property type="entry name" value="BPS1-LIKE PROTEIN"/>
    <property type="match status" value="1"/>
</dbReference>
<name>A0AAW2YFQ5_9LAMI</name>
<dbReference type="Pfam" id="PF03087">
    <property type="entry name" value="BPS1"/>
    <property type="match status" value="1"/>
</dbReference>
<dbReference type="AlphaFoldDB" id="A0AAW2YFQ5"/>
<dbReference type="EMBL" id="JACGWN010000001">
    <property type="protein sequence ID" value="KAL0464474.1"/>
    <property type="molecule type" value="Genomic_DNA"/>
</dbReference>
<dbReference type="GO" id="GO:0048364">
    <property type="term" value="P:root development"/>
    <property type="evidence" value="ECO:0007669"/>
    <property type="project" value="InterPro"/>
</dbReference>